<dbReference type="AlphaFoldDB" id="Q8WPT7"/>
<reference evidence="2" key="3">
    <citation type="submission" date="2002-01" db="EMBL/GenBank/DDBJ databases">
        <title>Construction and Characterization of Three Bacterial Artificial Chromosome Libraries for Trypanosoma brucei.</title>
        <authorList>
            <person name="Zeng C."/>
            <person name="Zhao B."/>
            <person name="Hierl M."/>
            <person name="Catanese J."/>
            <person name="Gerrard C."/>
            <person name="Melville S.E."/>
            <person name="Hoek M."/>
            <person name="Navarro M."/>
            <person name="Cross G.A.M."/>
            <person name="El-Sayed N."/>
            <person name="Berberof M."/>
            <person name="Rudenko G."/>
            <person name="Borst P."/>
            <person name="de Jong P."/>
        </authorList>
    </citation>
    <scope>NUCLEOTIDE SEQUENCE</scope>
    <source>
        <strain evidence="2">427</strain>
    </source>
</reference>
<keyword evidence="1 2" id="KW-0812">Transmembrane</keyword>
<gene>
    <name evidence="2" type="primary">13J3.15</name>
</gene>
<name>Q8WPT7_9TRYP</name>
<keyword evidence="1" id="KW-0472">Membrane</keyword>
<evidence type="ECO:0000256" key="1">
    <source>
        <dbReference type="SAM" id="Phobius"/>
    </source>
</evidence>
<feature type="transmembrane region" description="Helical" evidence="1">
    <location>
        <begin position="127"/>
        <end position="160"/>
    </location>
</feature>
<accession>Q8WPT7</accession>
<keyword evidence="1" id="KW-1133">Transmembrane helix</keyword>
<feature type="transmembrane region" description="Helical" evidence="1">
    <location>
        <begin position="87"/>
        <end position="107"/>
    </location>
</feature>
<reference evidence="2" key="2">
    <citation type="journal article" date="2002" name="Mol. Biochem. Parasitol.">
        <title>The architecture of variant surface glycoprotein gene expression sites in Trypanosoma brucei.</title>
        <authorList>
            <person name="Berriman M."/>
            <person name="Hall N."/>
            <person name="Sheader K."/>
            <person name="Bringaud F."/>
            <person name="Tiwari B."/>
            <person name="Isobe T."/>
            <person name="Bowman S."/>
            <person name="Corton C."/>
            <person name="Clark L."/>
            <person name="Cross G.A.M."/>
            <person name="Hoek M."/>
            <person name="Zanders T."/>
            <person name="Berberof M."/>
            <person name="Borst P."/>
            <person name="Rudenko G."/>
        </authorList>
    </citation>
    <scope>NUCLEOTIDE SEQUENCE</scope>
    <source>
        <strain evidence="2">427</strain>
    </source>
</reference>
<protein>
    <submittedName>
        <fullName evidence="2">Hypothetical transmembrane protein</fullName>
    </submittedName>
</protein>
<organism evidence="2">
    <name type="scientific">Trypanosoma brucei</name>
    <dbReference type="NCBI Taxonomy" id="5691"/>
    <lineage>
        <taxon>Eukaryota</taxon>
        <taxon>Discoba</taxon>
        <taxon>Euglenozoa</taxon>
        <taxon>Kinetoplastea</taxon>
        <taxon>Metakinetoplastina</taxon>
        <taxon>Trypanosomatida</taxon>
        <taxon>Trypanosomatidae</taxon>
        <taxon>Trypanosoma</taxon>
    </lineage>
</organism>
<sequence length="161" mass="18244">MGEISFPECFVFVSHSVHLWSYSLQYILHSSLSGSASCSGVLCCPFPLLWCVVMYGEQGFAFIDLLEAETFVCFFSFLMFNFTAHILYFRLLCHFGFLLRVFPGYMLSQTAIRGMLLVEPLTLVDSWYRIIFFLLPSSFVALFITTGIVGLCCGMCLVLLL</sequence>
<proteinExistence type="predicted"/>
<dbReference type="EMBL" id="AL670322">
    <property type="protein sequence ID" value="CAD21462.1"/>
    <property type="molecule type" value="Genomic_DNA"/>
</dbReference>
<reference evidence="2" key="1">
    <citation type="journal article" date="2001" name="Genomics">
        <title>Large-insert BAC/YAC libraries for selective re-isolation of genomic regions by homologous recombination in yeast.</title>
        <authorList>
            <person name="Zeng C."/>
            <person name="Kouprina N."/>
            <person name="Zhu B."/>
            <person name="Cairo A."/>
            <person name="Hoek M."/>
            <person name="Cross G.A.M."/>
            <person name="Osoegawa K."/>
            <person name="Larionov V."/>
            <person name="de Jong P."/>
        </authorList>
    </citation>
    <scope>NUCLEOTIDE SEQUENCE</scope>
    <source>
        <strain evidence="2">427</strain>
    </source>
</reference>
<evidence type="ECO:0000313" key="2">
    <source>
        <dbReference type="EMBL" id="CAD21462.1"/>
    </source>
</evidence>